<dbReference type="PROSITE" id="PS50293">
    <property type="entry name" value="TPR_REGION"/>
    <property type="match status" value="1"/>
</dbReference>
<evidence type="ECO:0000313" key="5">
    <source>
        <dbReference type="EMBL" id="QDU55377.1"/>
    </source>
</evidence>
<accession>A0A518AKX2</accession>
<protein>
    <submittedName>
        <fullName evidence="5">Invasion protein regulator</fullName>
    </submittedName>
</protein>
<dbReference type="InterPro" id="IPR050498">
    <property type="entry name" value="Ycf3"/>
</dbReference>
<feature type="repeat" description="TPR" evidence="3">
    <location>
        <begin position="55"/>
        <end position="88"/>
    </location>
</feature>
<dbReference type="EMBL" id="CP036278">
    <property type="protein sequence ID" value="QDU55377.1"/>
    <property type="molecule type" value="Genomic_DNA"/>
</dbReference>
<keyword evidence="1" id="KW-0677">Repeat</keyword>
<gene>
    <name evidence="5" type="ORF">Pan181_15660</name>
</gene>
<keyword evidence="6" id="KW-1185">Reference proteome</keyword>
<proteinExistence type="predicted"/>
<organism evidence="5 6">
    <name type="scientific">Aeoliella mucimassa</name>
    <dbReference type="NCBI Taxonomy" id="2527972"/>
    <lineage>
        <taxon>Bacteria</taxon>
        <taxon>Pseudomonadati</taxon>
        <taxon>Planctomycetota</taxon>
        <taxon>Planctomycetia</taxon>
        <taxon>Pirellulales</taxon>
        <taxon>Lacipirellulaceae</taxon>
        <taxon>Aeoliella</taxon>
    </lineage>
</organism>
<evidence type="ECO:0000313" key="6">
    <source>
        <dbReference type="Proteomes" id="UP000315750"/>
    </source>
</evidence>
<feature type="repeat" description="TPR" evidence="3">
    <location>
        <begin position="123"/>
        <end position="156"/>
    </location>
</feature>
<dbReference type="GO" id="GO:0009279">
    <property type="term" value="C:cell outer membrane"/>
    <property type="evidence" value="ECO:0007669"/>
    <property type="project" value="TreeGrafter"/>
</dbReference>
<reference evidence="5 6" key="1">
    <citation type="submission" date="2019-02" db="EMBL/GenBank/DDBJ databases">
        <title>Deep-cultivation of Planctomycetes and their phenomic and genomic characterization uncovers novel biology.</title>
        <authorList>
            <person name="Wiegand S."/>
            <person name="Jogler M."/>
            <person name="Boedeker C."/>
            <person name="Pinto D."/>
            <person name="Vollmers J."/>
            <person name="Rivas-Marin E."/>
            <person name="Kohn T."/>
            <person name="Peeters S.H."/>
            <person name="Heuer A."/>
            <person name="Rast P."/>
            <person name="Oberbeckmann S."/>
            <person name="Bunk B."/>
            <person name="Jeske O."/>
            <person name="Meyerdierks A."/>
            <person name="Storesund J.E."/>
            <person name="Kallscheuer N."/>
            <person name="Luecker S."/>
            <person name="Lage O.M."/>
            <person name="Pohl T."/>
            <person name="Merkel B.J."/>
            <person name="Hornburger P."/>
            <person name="Mueller R.-W."/>
            <person name="Bruemmer F."/>
            <person name="Labrenz M."/>
            <person name="Spormann A.M."/>
            <person name="Op den Camp H."/>
            <person name="Overmann J."/>
            <person name="Amann R."/>
            <person name="Jetten M.S.M."/>
            <person name="Mascher T."/>
            <person name="Medema M.H."/>
            <person name="Devos D.P."/>
            <person name="Kaster A.-K."/>
            <person name="Ovreas L."/>
            <person name="Rohde M."/>
            <person name="Galperin M.Y."/>
            <person name="Jogler C."/>
        </authorList>
    </citation>
    <scope>NUCLEOTIDE SEQUENCE [LARGE SCALE GENOMIC DNA]</scope>
    <source>
        <strain evidence="5 6">Pan181</strain>
    </source>
</reference>
<feature type="transmembrane region" description="Helical" evidence="4">
    <location>
        <begin position="256"/>
        <end position="275"/>
    </location>
</feature>
<feature type="repeat" description="TPR" evidence="3">
    <location>
        <begin position="191"/>
        <end position="224"/>
    </location>
</feature>
<dbReference type="Pfam" id="PF14559">
    <property type="entry name" value="TPR_19"/>
    <property type="match status" value="1"/>
</dbReference>
<keyword evidence="4" id="KW-0812">Transmembrane</keyword>
<keyword evidence="4" id="KW-0472">Membrane</keyword>
<dbReference type="InterPro" id="IPR019734">
    <property type="entry name" value="TPR_rpt"/>
</dbReference>
<feature type="transmembrane region" description="Helical" evidence="4">
    <location>
        <begin position="330"/>
        <end position="350"/>
    </location>
</feature>
<feature type="transmembrane region" description="Helical" evidence="4">
    <location>
        <begin position="287"/>
        <end position="309"/>
    </location>
</feature>
<dbReference type="SMART" id="SM00028">
    <property type="entry name" value="TPR"/>
    <property type="match status" value="6"/>
</dbReference>
<dbReference type="Gene3D" id="1.25.40.10">
    <property type="entry name" value="Tetratricopeptide repeat domain"/>
    <property type="match status" value="2"/>
</dbReference>
<dbReference type="Proteomes" id="UP000315750">
    <property type="component" value="Chromosome"/>
</dbReference>
<sequence length="449" mass="49890">MRCSFETKSQVAETIRPQAIMNPHIQRAQMLYNRSRYADAERELGMALQLDPHEAWAYALLGACRAAQDDFSKAEELGQQALALAPDSAEIRYLVARIQMARNDLPAALQTINEAIAFEPHTPEYYSARALIHARRKKWKESLADCEAALELDPENVEAINVRSHARRATGDTEAATRELRAALQVDPDDAYSHANLGWTHLQRGELAKAEEHFREALRLDPELEVARVGVLETLKAKVPFYRWILNYFLWMQTKAAGAQWAIVIGLFIAYRILGGVAANNPQLAPFLAPLLILYVLFALATWFAKPLADTALLLHPFGRMALTGQEKREGSIVTLLVLVVVGFVTAGLLTNEGIYLTYAVLIGSPALAVAMSFKFDPLQPRRILQATAAVLACISLYLVAEIQWSAGELLLPPALYQAVTRLCLLLVRFSILGILIGANILASKQWRR</sequence>
<dbReference type="PANTHER" id="PTHR44858">
    <property type="entry name" value="TETRATRICOPEPTIDE REPEAT PROTEIN 6"/>
    <property type="match status" value="1"/>
</dbReference>
<dbReference type="Pfam" id="PF13432">
    <property type="entry name" value="TPR_16"/>
    <property type="match status" value="1"/>
</dbReference>
<evidence type="ECO:0000256" key="1">
    <source>
        <dbReference type="ARBA" id="ARBA00022737"/>
    </source>
</evidence>
<evidence type="ECO:0000256" key="4">
    <source>
        <dbReference type="SAM" id="Phobius"/>
    </source>
</evidence>
<dbReference type="PANTHER" id="PTHR44858:SF1">
    <property type="entry name" value="UDP-N-ACETYLGLUCOSAMINE--PEPTIDE N-ACETYLGLUCOSAMINYLTRANSFERASE SPINDLY-RELATED"/>
    <property type="match status" value="1"/>
</dbReference>
<dbReference type="AlphaFoldDB" id="A0A518AKX2"/>
<keyword evidence="2 3" id="KW-0802">TPR repeat</keyword>
<dbReference type="OrthoDB" id="267088at2"/>
<feature type="repeat" description="TPR" evidence="3">
    <location>
        <begin position="89"/>
        <end position="122"/>
    </location>
</feature>
<dbReference type="GO" id="GO:0046813">
    <property type="term" value="P:receptor-mediated virion attachment to host cell"/>
    <property type="evidence" value="ECO:0007669"/>
    <property type="project" value="TreeGrafter"/>
</dbReference>
<dbReference type="InterPro" id="IPR011990">
    <property type="entry name" value="TPR-like_helical_dom_sf"/>
</dbReference>
<feature type="repeat" description="TPR" evidence="3">
    <location>
        <begin position="157"/>
        <end position="190"/>
    </location>
</feature>
<feature type="transmembrane region" description="Helical" evidence="4">
    <location>
        <begin position="388"/>
        <end position="407"/>
    </location>
</feature>
<keyword evidence="4" id="KW-1133">Transmembrane helix</keyword>
<dbReference type="SUPFAM" id="SSF48452">
    <property type="entry name" value="TPR-like"/>
    <property type="match status" value="2"/>
</dbReference>
<feature type="transmembrane region" description="Helical" evidence="4">
    <location>
        <begin position="419"/>
        <end position="443"/>
    </location>
</feature>
<feature type="transmembrane region" description="Helical" evidence="4">
    <location>
        <begin position="356"/>
        <end position="376"/>
    </location>
</feature>
<dbReference type="PROSITE" id="PS50005">
    <property type="entry name" value="TPR"/>
    <property type="match status" value="5"/>
</dbReference>
<evidence type="ECO:0000256" key="3">
    <source>
        <dbReference type="PROSITE-ProRule" id="PRU00339"/>
    </source>
</evidence>
<evidence type="ECO:0000256" key="2">
    <source>
        <dbReference type="ARBA" id="ARBA00022803"/>
    </source>
</evidence>
<name>A0A518AKX2_9BACT</name>
<dbReference type="KEGG" id="amuc:Pan181_15660"/>